<evidence type="ECO:0000259" key="2">
    <source>
        <dbReference type="PROSITE" id="PS50801"/>
    </source>
</evidence>
<dbReference type="PROSITE" id="PS50801">
    <property type="entry name" value="STAS"/>
    <property type="match status" value="1"/>
</dbReference>
<sequence>MLVLGVLPGLLVGVVLSVGLLLYRVSRPRLARLVRLPGRHGIWVDRARHRQLPVEPGVAVVRVEGPLFFGNAEQVRDDLAAAAEEAGALVLDAESIASLDVTAADALVRLAADLAARGIPVVDARSLGPVRDLVSAETDGRRVPMEADLDAAVALALARRAEGGPRADGG</sequence>
<dbReference type="SUPFAM" id="SSF52091">
    <property type="entry name" value="SpoIIaa-like"/>
    <property type="match status" value="1"/>
</dbReference>
<feature type="domain" description="STAS" evidence="2">
    <location>
        <begin position="48"/>
        <end position="122"/>
    </location>
</feature>
<dbReference type="InterPro" id="IPR002645">
    <property type="entry name" value="STAS_dom"/>
</dbReference>
<dbReference type="AlphaFoldDB" id="A0A852X6L0"/>
<keyword evidence="1" id="KW-1133">Transmembrane helix</keyword>
<dbReference type="PANTHER" id="PTHR11814">
    <property type="entry name" value="SULFATE TRANSPORTER"/>
    <property type="match status" value="1"/>
</dbReference>
<gene>
    <name evidence="3" type="ORF">BJY28_000862</name>
</gene>
<dbReference type="RefSeq" id="WP_218875172.1">
    <property type="nucleotide sequence ID" value="NZ_JACBZX010000001.1"/>
</dbReference>
<reference evidence="3 4" key="1">
    <citation type="submission" date="2020-07" db="EMBL/GenBank/DDBJ databases">
        <title>Sequencing the genomes of 1000 actinobacteria strains.</title>
        <authorList>
            <person name="Klenk H.-P."/>
        </authorList>
    </citation>
    <scope>NUCLEOTIDE SEQUENCE [LARGE SCALE GENOMIC DNA]</scope>
    <source>
        <strain evidence="3 4">DSM 24723</strain>
    </source>
</reference>
<name>A0A852X6L0_9MICO</name>
<evidence type="ECO:0000313" key="3">
    <source>
        <dbReference type="EMBL" id="NYG36393.1"/>
    </source>
</evidence>
<dbReference type="Proteomes" id="UP000592181">
    <property type="component" value="Unassembled WGS sequence"/>
</dbReference>
<comment type="caution">
    <text evidence="3">The sequence shown here is derived from an EMBL/GenBank/DDBJ whole genome shotgun (WGS) entry which is preliminary data.</text>
</comment>
<proteinExistence type="predicted"/>
<evidence type="ECO:0000313" key="4">
    <source>
        <dbReference type="Proteomes" id="UP000592181"/>
    </source>
</evidence>
<dbReference type="Pfam" id="PF01740">
    <property type="entry name" value="STAS"/>
    <property type="match status" value="1"/>
</dbReference>
<dbReference type="GO" id="GO:0016020">
    <property type="term" value="C:membrane"/>
    <property type="evidence" value="ECO:0007669"/>
    <property type="project" value="InterPro"/>
</dbReference>
<dbReference type="EMBL" id="JACBZX010000001">
    <property type="protein sequence ID" value="NYG36393.1"/>
    <property type="molecule type" value="Genomic_DNA"/>
</dbReference>
<accession>A0A852X6L0</accession>
<dbReference type="CDD" id="cd07042">
    <property type="entry name" value="STAS_SulP_like_sulfate_transporter"/>
    <property type="match status" value="1"/>
</dbReference>
<keyword evidence="1" id="KW-0472">Membrane</keyword>
<keyword evidence="1" id="KW-0812">Transmembrane</keyword>
<keyword evidence="4" id="KW-1185">Reference proteome</keyword>
<feature type="transmembrane region" description="Helical" evidence="1">
    <location>
        <begin position="6"/>
        <end position="25"/>
    </location>
</feature>
<protein>
    <submittedName>
        <fullName evidence="3">MFS superfamily sulfate permease-like transporter</fullName>
    </submittedName>
</protein>
<dbReference type="GO" id="GO:0055085">
    <property type="term" value="P:transmembrane transport"/>
    <property type="evidence" value="ECO:0007669"/>
    <property type="project" value="InterPro"/>
</dbReference>
<dbReference type="InterPro" id="IPR001902">
    <property type="entry name" value="SLC26A/SulP_fam"/>
</dbReference>
<organism evidence="3 4">
    <name type="scientific">Janibacter alkaliphilus</name>
    <dbReference type="NCBI Taxonomy" id="1069963"/>
    <lineage>
        <taxon>Bacteria</taxon>
        <taxon>Bacillati</taxon>
        <taxon>Actinomycetota</taxon>
        <taxon>Actinomycetes</taxon>
        <taxon>Micrococcales</taxon>
        <taxon>Intrasporangiaceae</taxon>
        <taxon>Janibacter</taxon>
    </lineage>
</organism>
<evidence type="ECO:0000256" key="1">
    <source>
        <dbReference type="SAM" id="Phobius"/>
    </source>
</evidence>
<dbReference type="Gene3D" id="3.30.750.24">
    <property type="entry name" value="STAS domain"/>
    <property type="match status" value="1"/>
</dbReference>
<dbReference type="InterPro" id="IPR036513">
    <property type="entry name" value="STAS_dom_sf"/>
</dbReference>